<reference evidence="1 2" key="1">
    <citation type="journal article" date="2013" name="Mar. Genomics">
        <title>Expression of sulfatases in Rhodopirellula baltica and the diversity of sulfatases in the genus Rhodopirellula.</title>
        <authorList>
            <person name="Wegner C.E."/>
            <person name="Richter-Heitmann T."/>
            <person name="Klindworth A."/>
            <person name="Klockow C."/>
            <person name="Richter M."/>
            <person name="Achstetter T."/>
            <person name="Glockner F.O."/>
            <person name="Harder J."/>
        </authorList>
    </citation>
    <scope>NUCLEOTIDE SEQUENCE [LARGE SCALE GENOMIC DNA]</scope>
    <source>
        <strain evidence="1 2">SM41</strain>
    </source>
</reference>
<keyword evidence="2" id="KW-1185">Reference proteome</keyword>
<proteinExistence type="predicted"/>
<name>M5UIG6_9BACT</name>
<gene>
    <name evidence="1" type="ORF">RSSM_02742</name>
</gene>
<protein>
    <submittedName>
        <fullName evidence="1">Signal peptide protein</fullName>
    </submittedName>
</protein>
<evidence type="ECO:0000313" key="2">
    <source>
        <dbReference type="Proteomes" id="UP000011885"/>
    </source>
</evidence>
<comment type="caution">
    <text evidence="1">The sequence shown here is derived from an EMBL/GenBank/DDBJ whole genome shotgun (WGS) entry which is preliminary data.</text>
</comment>
<sequence length="152" mass="17155">MRRFRLRALLLVTATVAVGIAAFKPFAPLVSIHSMVTTSVAEPFSHFDGKFRQFKLSVRNDGRLPVWLSPNDIPISDDSWFAPAGGPTYVELDIDNDNCIKLAAGRARTYDVVMHAEYEDFRLFVHARDWRVRDGYTNLGRHDTDIGENGES</sequence>
<dbReference type="PATRIC" id="fig|1263870.3.peg.2916"/>
<evidence type="ECO:0000313" key="1">
    <source>
        <dbReference type="EMBL" id="EMI55818.1"/>
    </source>
</evidence>
<accession>M5UIG6</accession>
<organism evidence="1 2">
    <name type="scientific">Rhodopirellula sallentina SM41</name>
    <dbReference type="NCBI Taxonomy" id="1263870"/>
    <lineage>
        <taxon>Bacteria</taxon>
        <taxon>Pseudomonadati</taxon>
        <taxon>Planctomycetota</taxon>
        <taxon>Planctomycetia</taxon>
        <taxon>Pirellulales</taxon>
        <taxon>Pirellulaceae</taxon>
        <taxon>Rhodopirellula</taxon>
    </lineage>
</organism>
<dbReference type="AlphaFoldDB" id="M5UIG6"/>
<dbReference type="Proteomes" id="UP000011885">
    <property type="component" value="Unassembled WGS sequence"/>
</dbReference>
<dbReference type="EMBL" id="ANOH01000195">
    <property type="protein sequence ID" value="EMI55818.1"/>
    <property type="molecule type" value="Genomic_DNA"/>
</dbReference>